<evidence type="ECO:0000256" key="7">
    <source>
        <dbReference type="ARBA" id="ARBA00022723"/>
    </source>
</evidence>
<keyword evidence="20" id="KW-1185">Reference proteome</keyword>
<evidence type="ECO:0000256" key="4">
    <source>
        <dbReference type="ARBA" id="ARBA00012313"/>
    </source>
</evidence>
<feature type="domain" description="Plant heme peroxidase family profile" evidence="18">
    <location>
        <begin position="1"/>
        <end position="276"/>
    </location>
</feature>
<feature type="binding site" evidence="14">
    <location>
        <position position="119"/>
    </location>
    <ligand>
        <name>substrate</name>
    </ligand>
</feature>
<feature type="disulfide bond" evidence="17">
    <location>
        <begin position="156"/>
        <end position="181"/>
    </location>
</feature>
<feature type="binding site" evidence="15">
    <location>
        <position position="31"/>
    </location>
    <ligand>
        <name>Ca(2+)</name>
        <dbReference type="ChEBI" id="CHEBI:29108"/>
        <label>1</label>
    </ligand>
</feature>
<gene>
    <name evidence="19" type="ORF">L484_026069</name>
</gene>
<comment type="cofactor">
    <cofactor evidence="15">
        <name>heme b</name>
        <dbReference type="ChEBI" id="CHEBI:60344"/>
    </cofactor>
    <text evidence="15">Binds 1 heme b (iron(II)-protoporphyrin IX) group per subunit.</text>
</comment>
<dbReference type="PROSITE" id="PS50873">
    <property type="entry name" value="PEROXIDASE_4"/>
    <property type="match status" value="1"/>
</dbReference>
<comment type="function">
    <text evidence="2">Removal of H(2)O(2), oxidation of toxic reductants, biosynthesis and degradation of lignin, suberization, auxin catabolism, response to environmental stresses such as wounding, pathogen attack and oxidative stress. These functions might be dependent on each isozyme/isoform in each plant tissue.</text>
</comment>
<evidence type="ECO:0000256" key="6">
    <source>
        <dbReference type="ARBA" id="ARBA00022617"/>
    </source>
</evidence>
<evidence type="ECO:0000313" key="19">
    <source>
        <dbReference type="EMBL" id="EXB75593.1"/>
    </source>
</evidence>
<dbReference type="PANTHER" id="PTHR31388:SF5">
    <property type="entry name" value="PEROXIDASE"/>
    <property type="match status" value="1"/>
</dbReference>
<evidence type="ECO:0000256" key="2">
    <source>
        <dbReference type="ARBA" id="ARBA00002322"/>
    </source>
</evidence>
<dbReference type="GO" id="GO:0042744">
    <property type="term" value="P:hydrogen peroxide catabolic process"/>
    <property type="evidence" value="ECO:0007669"/>
    <property type="project" value="InterPro"/>
</dbReference>
<keyword evidence="12" id="KW-0325">Glycoprotein</keyword>
<proteinExistence type="inferred from homology"/>
<name>W9RWP8_9ROSA</name>
<dbReference type="PRINTS" id="PR00458">
    <property type="entry name" value="PEROXIDASE"/>
</dbReference>
<dbReference type="Pfam" id="PF00141">
    <property type="entry name" value="peroxidase"/>
    <property type="match status" value="1"/>
</dbReference>
<dbReference type="InterPro" id="IPR002016">
    <property type="entry name" value="Haem_peroxidase"/>
</dbReference>
<feature type="site" description="Transition state stabilizer" evidence="16">
    <location>
        <position position="7"/>
    </location>
</feature>
<dbReference type="FunFam" id="1.10.420.10:FF:000006">
    <property type="entry name" value="Peroxidase"/>
    <property type="match status" value="1"/>
</dbReference>
<reference evidence="20" key="1">
    <citation type="submission" date="2013-01" db="EMBL/GenBank/DDBJ databases">
        <title>Draft Genome Sequence of a Mulberry Tree, Morus notabilis C.K. Schneid.</title>
        <authorList>
            <person name="He N."/>
            <person name="Zhao S."/>
        </authorList>
    </citation>
    <scope>NUCLEOTIDE SEQUENCE</scope>
</reference>
<dbReference type="Gene3D" id="1.10.420.10">
    <property type="entry name" value="Peroxidase, domain 2"/>
    <property type="match status" value="1"/>
</dbReference>
<feature type="binding site" evidence="15">
    <location>
        <position position="19"/>
    </location>
    <ligand>
        <name>Ca(2+)</name>
        <dbReference type="ChEBI" id="CHEBI:29108"/>
        <label>1</label>
    </ligand>
</feature>
<comment type="similarity">
    <text evidence="3">Belongs to the peroxidase family. Ascorbate peroxidase subfamily.</text>
</comment>
<feature type="binding site" evidence="15">
    <location>
        <position position="204"/>
    </location>
    <ligand>
        <name>Ca(2+)</name>
        <dbReference type="ChEBI" id="CHEBI:29108"/>
        <label>2</label>
    </ligand>
</feature>
<feature type="disulfide bond" evidence="17">
    <location>
        <begin position="13"/>
        <end position="16"/>
    </location>
</feature>
<dbReference type="GO" id="GO:0006979">
    <property type="term" value="P:response to oxidative stress"/>
    <property type="evidence" value="ECO:0007669"/>
    <property type="project" value="InterPro"/>
</dbReference>
<dbReference type="PANTHER" id="PTHR31388">
    <property type="entry name" value="PEROXIDASE 72-RELATED"/>
    <property type="match status" value="1"/>
</dbReference>
<dbReference type="PROSITE" id="PS00435">
    <property type="entry name" value="PEROXIDASE_1"/>
    <property type="match status" value="1"/>
</dbReference>
<feature type="binding site" evidence="15">
    <location>
        <position position="199"/>
    </location>
    <ligand>
        <name>Ca(2+)</name>
        <dbReference type="ChEBI" id="CHEBI:29108"/>
        <label>2</label>
    </ligand>
</feature>
<evidence type="ECO:0000259" key="18">
    <source>
        <dbReference type="PROSITE" id="PS50873"/>
    </source>
</evidence>
<dbReference type="InterPro" id="IPR010255">
    <property type="entry name" value="Haem_peroxidase_sf"/>
</dbReference>
<keyword evidence="9" id="KW-0560">Oxidoreductase</keyword>
<keyword evidence="7 15" id="KW-0479">Metal-binding</keyword>
<organism evidence="19 20">
    <name type="scientific">Morus notabilis</name>
    <dbReference type="NCBI Taxonomy" id="981085"/>
    <lineage>
        <taxon>Eukaryota</taxon>
        <taxon>Viridiplantae</taxon>
        <taxon>Streptophyta</taxon>
        <taxon>Embryophyta</taxon>
        <taxon>Tracheophyta</taxon>
        <taxon>Spermatophyta</taxon>
        <taxon>Magnoliopsida</taxon>
        <taxon>eudicotyledons</taxon>
        <taxon>Gunneridae</taxon>
        <taxon>Pentapetalae</taxon>
        <taxon>rosids</taxon>
        <taxon>fabids</taxon>
        <taxon>Rosales</taxon>
        <taxon>Moraceae</taxon>
        <taxon>Moreae</taxon>
        <taxon>Morus</taxon>
    </lineage>
</organism>
<dbReference type="InterPro" id="IPR000823">
    <property type="entry name" value="Peroxidase_pln"/>
</dbReference>
<protein>
    <recommendedName>
        <fullName evidence="4">peroxidase</fullName>
        <ecNumber evidence="4">1.11.1.7</ecNumber>
    </recommendedName>
</protein>
<evidence type="ECO:0000256" key="17">
    <source>
        <dbReference type="PIRSR" id="PIRSR600823-5"/>
    </source>
</evidence>
<dbReference type="AlphaFoldDB" id="W9RWP8"/>
<dbReference type="EMBL" id="KE344683">
    <property type="protein sequence ID" value="EXB75593.1"/>
    <property type="molecule type" value="Genomic_DNA"/>
</dbReference>
<evidence type="ECO:0000256" key="8">
    <source>
        <dbReference type="ARBA" id="ARBA00022837"/>
    </source>
</evidence>
<evidence type="ECO:0000256" key="15">
    <source>
        <dbReference type="PIRSR" id="PIRSR600823-3"/>
    </source>
</evidence>
<feature type="binding site" evidence="15">
    <location>
        <position position="150"/>
    </location>
    <ligand>
        <name>Ca(2+)</name>
        <dbReference type="ChEBI" id="CHEBI:29108"/>
        <label>2</label>
    </ligand>
</feature>
<evidence type="ECO:0000256" key="3">
    <source>
        <dbReference type="ARBA" id="ARBA00006873"/>
    </source>
</evidence>
<feature type="binding site" description="axial binding residue" evidence="15">
    <location>
        <position position="149"/>
    </location>
    <ligand>
        <name>heme b</name>
        <dbReference type="ChEBI" id="CHEBI:60344"/>
    </ligand>
    <ligandPart>
        <name>Fe</name>
        <dbReference type="ChEBI" id="CHEBI:18248"/>
    </ligandPart>
</feature>
<dbReference type="GO" id="GO:0046872">
    <property type="term" value="F:metal ion binding"/>
    <property type="evidence" value="ECO:0007669"/>
    <property type="project" value="UniProtKB-KW"/>
</dbReference>
<dbReference type="InterPro" id="IPR019793">
    <property type="entry name" value="Peroxidases_heam-ligand_BS"/>
</dbReference>
<evidence type="ECO:0000256" key="12">
    <source>
        <dbReference type="ARBA" id="ARBA00023180"/>
    </source>
</evidence>
<keyword evidence="6" id="KW-0349">Heme</keyword>
<evidence type="ECO:0000256" key="16">
    <source>
        <dbReference type="PIRSR" id="PIRSR600823-4"/>
    </source>
</evidence>
<keyword evidence="5 19" id="KW-0575">Peroxidase</keyword>
<evidence type="ECO:0000256" key="1">
    <source>
        <dbReference type="ARBA" id="ARBA00000189"/>
    </source>
</evidence>
<dbReference type="InterPro" id="IPR033905">
    <property type="entry name" value="Secretory_peroxidase"/>
</dbReference>
<evidence type="ECO:0000256" key="13">
    <source>
        <dbReference type="PIRSR" id="PIRSR600823-1"/>
    </source>
</evidence>
<dbReference type="Proteomes" id="UP000030645">
    <property type="component" value="Unassembled WGS sequence"/>
</dbReference>
<feature type="binding site" evidence="15">
    <location>
        <position position="17"/>
    </location>
    <ligand>
        <name>Ca(2+)</name>
        <dbReference type="ChEBI" id="CHEBI:29108"/>
        <label>1</label>
    </ligand>
</feature>
<dbReference type="EC" id="1.11.1.7" evidence="4"/>
<evidence type="ECO:0000313" key="20">
    <source>
        <dbReference type="Proteomes" id="UP000030645"/>
    </source>
</evidence>
<dbReference type="InterPro" id="IPR019794">
    <property type="entry name" value="Peroxidases_AS"/>
</dbReference>
<sequence length="276" mass="30564">MGGSLLRLHFHDCFGCDASVLLDDTTNFIGEKNAAPNKDSVRGYDVIDKIKEELEKECPGVVSCADILAVAARDSVDALRPQPYGKYIPPLFPFPTWRVELGRRDSRTASANNATTDLPSPISNLTGLISSFSRKGFTTQEMVVLSGAHTIGKARCLSFRDHIYNDTNINPFFATSLKRKCPRKAGDGDSKLAPLDVTTKNTFDNNYFRDLVNKKGVLHSDQQLFNNGPTDNLVRLYSRSPQLFLKDFSKAIVKMGRLSPLTGSAGEIRRKCSKRN</sequence>
<evidence type="ECO:0000256" key="11">
    <source>
        <dbReference type="ARBA" id="ARBA00023157"/>
    </source>
</evidence>
<accession>W9RWP8</accession>
<feature type="binding site" evidence="15">
    <location>
        <position position="15"/>
    </location>
    <ligand>
        <name>Ca(2+)</name>
        <dbReference type="ChEBI" id="CHEBI:29108"/>
        <label>1</label>
    </ligand>
</feature>
<dbReference type="SUPFAM" id="SSF48113">
    <property type="entry name" value="Heme-dependent peroxidases"/>
    <property type="match status" value="1"/>
</dbReference>
<evidence type="ECO:0000256" key="9">
    <source>
        <dbReference type="ARBA" id="ARBA00023002"/>
    </source>
</evidence>
<dbReference type="PROSITE" id="PS00436">
    <property type="entry name" value="PEROXIDASE_2"/>
    <property type="match status" value="1"/>
</dbReference>
<dbReference type="GO" id="GO:0020037">
    <property type="term" value="F:heme binding"/>
    <property type="evidence" value="ECO:0007669"/>
    <property type="project" value="InterPro"/>
</dbReference>
<dbReference type="Gene3D" id="1.10.520.10">
    <property type="match status" value="1"/>
</dbReference>
<feature type="active site" description="Proton acceptor" evidence="13">
    <location>
        <position position="11"/>
    </location>
</feature>
<comment type="catalytic activity">
    <reaction evidence="1">
        <text>2 a phenolic donor + H2O2 = 2 a phenolic radical donor + 2 H2O</text>
        <dbReference type="Rhea" id="RHEA:56136"/>
        <dbReference type="ChEBI" id="CHEBI:15377"/>
        <dbReference type="ChEBI" id="CHEBI:16240"/>
        <dbReference type="ChEBI" id="CHEBI:139520"/>
        <dbReference type="ChEBI" id="CHEBI:139521"/>
        <dbReference type="EC" id="1.11.1.7"/>
    </reaction>
</comment>
<feature type="binding site" evidence="15">
    <location>
        <position position="196"/>
    </location>
    <ligand>
        <name>Ca(2+)</name>
        <dbReference type="ChEBI" id="CHEBI:29108"/>
        <label>2</label>
    </ligand>
</feature>
<keyword evidence="8 15" id="KW-0106">Calcium</keyword>
<feature type="disulfide bond" evidence="17">
    <location>
        <begin position="64"/>
        <end position="272"/>
    </location>
</feature>
<dbReference type="CDD" id="cd00693">
    <property type="entry name" value="secretory_peroxidase"/>
    <property type="match status" value="1"/>
</dbReference>
<dbReference type="PRINTS" id="PR00461">
    <property type="entry name" value="PLPEROXIDASE"/>
</dbReference>
<keyword evidence="10 15" id="KW-0408">Iron</keyword>
<comment type="cofactor">
    <cofactor evidence="15">
        <name>Ca(2+)</name>
        <dbReference type="ChEBI" id="CHEBI:29108"/>
    </cofactor>
    <text evidence="15">Binds 2 calcium ions per subunit.</text>
</comment>
<feature type="binding site" evidence="15">
    <location>
        <position position="12"/>
    </location>
    <ligand>
        <name>Ca(2+)</name>
        <dbReference type="ChEBI" id="CHEBI:29108"/>
        <label>1</label>
    </ligand>
</feature>
<dbReference type="GO" id="GO:0140825">
    <property type="term" value="F:lactoperoxidase activity"/>
    <property type="evidence" value="ECO:0007669"/>
    <property type="project" value="UniProtKB-EC"/>
</dbReference>
<evidence type="ECO:0000256" key="10">
    <source>
        <dbReference type="ARBA" id="ARBA00023004"/>
    </source>
</evidence>
<evidence type="ECO:0000256" key="14">
    <source>
        <dbReference type="PIRSR" id="PIRSR600823-2"/>
    </source>
</evidence>
<dbReference type="eggNOG" id="ENOG502QU1K">
    <property type="taxonomic scope" value="Eukaryota"/>
</dbReference>
<dbReference type="STRING" id="981085.W9RWP8"/>
<evidence type="ECO:0000256" key="5">
    <source>
        <dbReference type="ARBA" id="ARBA00022559"/>
    </source>
</evidence>
<keyword evidence="11 17" id="KW-1015">Disulfide bond</keyword>